<comment type="caution">
    <text evidence="7">The sequence shown here is derived from an EMBL/GenBank/DDBJ whole genome shotgun (WGS) entry which is preliminary data.</text>
</comment>
<dbReference type="Pfam" id="PF00319">
    <property type="entry name" value="SRF-TF"/>
    <property type="match status" value="1"/>
</dbReference>
<accession>A0AAV8T764</accession>
<dbReference type="GO" id="GO:0005634">
    <property type="term" value="C:nucleus"/>
    <property type="evidence" value="ECO:0007669"/>
    <property type="project" value="UniProtKB-SubCell"/>
</dbReference>
<proteinExistence type="predicted"/>
<keyword evidence="8" id="KW-1185">Reference proteome</keyword>
<dbReference type="Gene3D" id="3.40.1810.10">
    <property type="entry name" value="Transcription factor, MADS-box"/>
    <property type="match status" value="1"/>
</dbReference>
<evidence type="ECO:0000256" key="2">
    <source>
        <dbReference type="ARBA" id="ARBA00023015"/>
    </source>
</evidence>
<dbReference type="InterPro" id="IPR002100">
    <property type="entry name" value="TF_MADSbox"/>
</dbReference>
<evidence type="ECO:0000256" key="5">
    <source>
        <dbReference type="ARBA" id="ARBA00023242"/>
    </source>
</evidence>
<dbReference type="PROSITE" id="PS50066">
    <property type="entry name" value="MADS_BOX_2"/>
    <property type="match status" value="1"/>
</dbReference>
<dbReference type="GO" id="GO:0000981">
    <property type="term" value="F:DNA-binding transcription factor activity, RNA polymerase II-specific"/>
    <property type="evidence" value="ECO:0007669"/>
    <property type="project" value="TreeGrafter"/>
</dbReference>
<evidence type="ECO:0000313" key="7">
    <source>
        <dbReference type="EMBL" id="KAJ8762038.1"/>
    </source>
</evidence>
<keyword evidence="2" id="KW-0805">Transcription regulation</keyword>
<protein>
    <recommendedName>
        <fullName evidence="6">MADS-box domain-containing protein</fullName>
    </recommendedName>
</protein>
<evidence type="ECO:0000259" key="6">
    <source>
        <dbReference type="PROSITE" id="PS50066"/>
    </source>
</evidence>
<dbReference type="GO" id="GO:0000978">
    <property type="term" value="F:RNA polymerase II cis-regulatory region sequence-specific DNA binding"/>
    <property type="evidence" value="ECO:0007669"/>
    <property type="project" value="TreeGrafter"/>
</dbReference>
<feature type="domain" description="MADS-box" evidence="6">
    <location>
        <begin position="10"/>
        <end position="70"/>
    </location>
</feature>
<comment type="subcellular location">
    <subcellularLocation>
        <location evidence="1">Nucleus</location>
    </subcellularLocation>
</comment>
<organism evidence="7 8">
    <name type="scientific">Erythroxylum novogranatense</name>
    <dbReference type="NCBI Taxonomy" id="1862640"/>
    <lineage>
        <taxon>Eukaryota</taxon>
        <taxon>Viridiplantae</taxon>
        <taxon>Streptophyta</taxon>
        <taxon>Embryophyta</taxon>
        <taxon>Tracheophyta</taxon>
        <taxon>Spermatophyta</taxon>
        <taxon>Magnoliopsida</taxon>
        <taxon>eudicotyledons</taxon>
        <taxon>Gunneridae</taxon>
        <taxon>Pentapetalae</taxon>
        <taxon>rosids</taxon>
        <taxon>fabids</taxon>
        <taxon>Malpighiales</taxon>
        <taxon>Erythroxylaceae</taxon>
        <taxon>Erythroxylum</taxon>
    </lineage>
</organism>
<keyword evidence="5" id="KW-0539">Nucleus</keyword>
<gene>
    <name evidence="7" type="ORF">K2173_006640</name>
</gene>
<keyword evidence="4" id="KW-0804">Transcription</keyword>
<dbReference type="PRINTS" id="PR00404">
    <property type="entry name" value="MADSDOMAIN"/>
</dbReference>
<dbReference type="InterPro" id="IPR036879">
    <property type="entry name" value="TF_MADSbox_sf"/>
</dbReference>
<sequence>MAMASQRVTKGKQKIEIKRIEDENNRLVSFSKRRNGIFKKANDLVTLTGSQVAVGLYSPSGKLYSYGHPSLDAAATRFLGREPVEFESRRSREVKQRLTGVEAKGWWSGGMEEFDVQELFQLHAALGDIENSLRTVVDGRRLPVYEAPFSVSVPPMNDVGIYPMNSYTYPFATIANETSGINPTNVDFGGQQQL</sequence>
<evidence type="ECO:0000256" key="1">
    <source>
        <dbReference type="ARBA" id="ARBA00004123"/>
    </source>
</evidence>
<dbReference type="EMBL" id="JAIWQS010000006">
    <property type="protein sequence ID" value="KAJ8762038.1"/>
    <property type="molecule type" value="Genomic_DNA"/>
</dbReference>
<evidence type="ECO:0000313" key="8">
    <source>
        <dbReference type="Proteomes" id="UP001159364"/>
    </source>
</evidence>
<evidence type="ECO:0000256" key="4">
    <source>
        <dbReference type="ARBA" id="ARBA00023163"/>
    </source>
</evidence>
<name>A0AAV8T764_9ROSI</name>
<dbReference type="SMART" id="SM00432">
    <property type="entry name" value="MADS"/>
    <property type="match status" value="1"/>
</dbReference>
<dbReference type="AlphaFoldDB" id="A0AAV8T764"/>
<dbReference type="SUPFAM" id="SSF55455">
    <property type="entry name" value="SRF-like"/>
    <property type="match status" value="1"/>
</dbReference>
<evidence type="ECO:0000256" key="3">
    <source>
        <dbReference type="ARBA" id="ARBA00023125"/>
    </source>
</evidence>
<dbReference type="PANTHER" id="PTHR11945">
    <property type="entry name" value="MADS BOX PROTEIN"/>
    <property type="match status" value="1"/>
</dbReference>
<keyword evidence="3" id="KW-0238">DNA-binding</keyword>
<dbReference type="PANTHER" id="PTHR11945:SF725">
    <property type="entry name" value="AGAMOUS-LIKE 58-RELATED"/>
    <property type="match status" value="1"/>
</dbReference>
<reference evidence="7 8" key="1">
    <citation type="submission" date="2021-09" db="EMBL/GenBank/DDBJ databases">
        <title>Genomic insights and catalytic innovation underlie evolution of tropane alkaloids biosynthesis.</title>
        <authorList>
            <person name="Wang Y.-J."/>
            <person name="Tian T."/>
            <person name="Huang J.-P."/>
            <person name="Huang S.-X."/>
        </authorList>
    </citation>
    <scope>NUCLEOTIDE SEQUENCE [LARGE SCALE GENOMIC DNA]</scope>
    <source>
        <strain evidence="7">KIB-2018</strain>
        <tissue evidence="7">Leaf</tissue>
    </source>
</reference>
<dbReference type="GO" id="GO:0046983">
    <property type="term" value="F:protein dimerization activity"/>
    <property type="evidence" value="ECO:0007669"/>
    <property type="project" value="InterPro"/>
</dbReference>
<dbReference type="Proteomes" id="UP001159364">
    <property type="component" value="Linkage Group LG06"/>
</dbReference>